<dbReference type="PROSITE" id="PS01129">
    <property type="entry name" value="PSI_RLU"/>
    <property type="match status" value="1"/>
</dbReference>
<dbReference type="Gene3D" id="3.10.290.10">
    <property type="entry name" value="RNA-binding S4 domain"/>
    <property type="match status" value="1"/>
</dbReference>
<dbReference type="SUPFAM" id="SSF55174">
    <property type="entry name" value="Alpha-L RNA-binding motif"/>
    <property type="match status" value="1"/>
</dbReference>
<dbReference type="InterPro" id="IPR020103">
    <property type="entry name" value="PsdUridine_synth_cat_dom_sf"/>
</dbReference>
<dbReference type="InterPro" id="IPR006225">
    <property type="entry name" value="PsdUridine_synth_RluC/D"/>
</dbReference>
<sequence length="394" mass="44928">MSKTLTRDIRVILRQFEIAGELTSTAEIMQSKEVMIRQGVKLITCVFEKTRYYVLIDGHADDDKSYILEQIQTIDSEVVGHVVKNPLDTSHTTYGMPFKGKDAYVFKVTTPKRRLDHELAIRYPKLSRSTLQKYIKAGHVKVDGVVVTRPKQEVLETDDIAMIPPEYSDFSEQDLPIVYIDDNVIVINKPSGMLTHSKGVMNDEFTVADFFRRYTTFGLETSRPGIVHRLDRDTSGVIIGARHDEAADMLKKQFAARQVKKEYIAVTEGVPEVLTAMIDLPIGRNPSAPSTFRVDPSGKSAVTIYELLATKENEALVKLWPKTGRTHQLRVHMQYLHTPILGDRIYGNIKTDRMFLHAHTLEIFIPPARHEFFVAPLPIEFFNKFPHYVQKTVL</sequence>
<dbReference type="NCBIfam" id="TIGR00005">
    <property type="entry name" value="rluA_subfam"/>
    <property type="match status" value="1"/>
</dbReference>
<dbReference type="GO" id="GO:0003723">
    <property type="term" value="F:RNA binding"/>
    <property type="evidence" value="ECO:0007669"/>
    <property type="project" value="UniProtKB-KW"/>
</dbReference>
<dbReference type="SUPFAM" id="SSF55120">
    <property type="entry name" value="Pseudouridine synthase"/>
    <property type="match status" value="1"/>
</dbReference>
<name>A0A4Q0AID5_9BACT</name>
<evidence type="ECO:0000256" key="4">
    <source>
        <dbReference type="PROSITE-ProRule" id="PRU00182"/>
    </source>
</evidence>
<dbReference type="EC" id="5.4.99.-" evidence="5"/>
<dbReference type="GO" id="GO:0000455">
    <property type="term" value="P:enzyme-directed rRNA pseudouridine synthesis"/>
    <property type="evidence" value="ECO:0007669"/>
    <property type="project" value="UniProtKB-ARBA"/>
</dbReference>
<dbReference type="PANTHER" id="PTHR21600:SF87">
    <property type="entry name" value="RNA PSEUDOURIDYLATE SYNTHASE DOMAIN-CONTAINING PROTEIN 1"/>
    <property type="match status" value="1"/>
</dbReference>
<keyword evidence="8" id="KW-1185">Reference proteome</keyword>
<dbReference type="Gene3D" id="3.30.2350.10">
    <property type="entry name" value="Pseudouridine synthase"/>
    <property type="match status" value="1"/>
</dbReference>
<organism evidence="7 8">
    <name type="scientific">Candidatus Microsaccharimonas sossegonensis</name>
    <dbReference type="NCBI Taxonomy" id="2506948"/>
    <lineage>
        <taxon>Bacteria</taxon>
        <taxon>Candidatus Saccharimonadota</taxon>
        <taxon>Candidatus Saccharimonadia</taxon>
        <taxon>Candidatus Saccharimonadales</taxon>
        <taxon>Candidatus Saccharimonadaceae</taxon>
        <taxon>Candidatus Microsaccharimonas</taxon>
    </lineage>
</organism>
<evidence type="ECO:0000256" key="5">
    <source>
        <dbReference type="RuleBase" id="RU362028"/>
    </source>
</evidence>
<gene>
    <name evidence="7" type="ORF">EOT05_03420</name>
</gene>
<comment type="catalytic activity">
    <reaction evidence="5">
        <text>a uridine in RNA = a pseudouridine in RNA</text>
        <dbReference type="Rhea" id="RHEA:48348"/>
        <dbReference type="Rhea" id="RHEA-COMP:12068"/>
        <dbReference type="Rhea" id="RHEA-COMP:12069"/>
        <dbReference type="ChEBI" id="CHEBI:65314"/>
        <dbReference type="ChEBI" id="CHEBI:65315"/>
    </reaction>
</comment>
<keyword evidence="4" id="KW-0694">RNA-binding</keyword>
<dbReference type="CDD" id="cd02869">
    <property type="entry name" value="PseudoU_synth_RluA_like"/>
    <property type="match status" value="1"/>
</dbReference>
<dbReference type="PROSITE" id="PS50889">
    <property type="entry name" value="S4"/>
    <property type="match status" value="1"/>
</dbReference>
<dbReference type="AlphaFoldDB" id="A0A4Q0AID5"/>
<evidence type="ECO:0000256" key="1">
    <source>
        <dbReference type="ARBA" id="ARBA00010876"/>
    </source>
</evidence>
<keyword evidence="2 5" id="KW-0413">Isomerase</keyword>
<proteinExistence type="inferred from homology"/>
<dbReference type="InterPro" id="IPR006145">
    <property type="entry name" value="PsdUridine_synth_RsuA/RluA"/>
</dbReference>
<evidence type="ECO:0000256" key="2">
    <source>
        <dbReference type="ARBA" id="ARBA00023235"/>
    </source>
</evidence>
<dbReference type="SMART" id="SM00363">
    <property type="entry name" value="S4"/>
    <property type="match status" value="1"/>
</dbReference>
<dbReference type="InterPro" id="IPR002942">
    <property type="entry name" value="S4_RNA-bd"/>
</dbReference>
<protein>
    <recommendedName>
        <fullName evidence="5">Pseudouridine synthase</fullName>
        <ecNumber evidence="5">5.4.99.-</ecNumber>
    </recommendedName>
</protein>
<dbReference type="CDD" id="cd00165">
    <property type="entry name" value="S4"/>
    <property type="match status" value="1"/>
</dbReference>
<dbReference type="PANTHER" id="PTHR21600">
    <property type="entry name" value="MITOCHONDRIAL RNA PSEUDOURIDINE SYNTHASE"/>
    <property type="match status" value="1"/>
</dbReference>
<evidence type="ECO:0000313" key="8">
    <source>
        <dbReference type="Proteomes" id="UP000289257"/>
    </source>
</evidence>
<comment type="caution">
    <text evidence="7">The sequence shown here is derived from an EMBL/GenBank/DDBJ whole genome shotgun (WGS) entry which is preliminary data.</text>
</comment>
<dbReference type="InterPro" id="IPR050188">
    <property type="entry name" value="RluA_PseudoU_synthase"/>
</dbReference>
<evidence type="ECO:0000256" key="3">
    <source>
        <dbReference type="PIRSR" id="PIRSR606225-1"/>
    </source>
</evidence>
<feature type="active site" evidence="3">
    <location>
        <position position="231"/>
    </location>
</feature>
<dbReference type="Pfam" id="PF01479">
    <property type="entry name" value="S4"/>
    <property type="match status" value="1"/>
</dbReference>
<evidence type="ECO:0000259" key="6">
    <source>
        <dbReference type="SMART" id="SM00363"/>
    </source>
</evidence>
<evidence type="ECO:0000313" key="7">
    <source>
        <dbReference type="EMBL" id="RWZ78769.1"/>
    </source>
</evidence>
<dbReference type="Pfam" id="PF00849">
    <property type="entry name" value="PseudoU_synth_2"/>
    <property type="match status" value="1"/>
</dbReference>
<dbReference type="EMBL" id="SCKX01000001">
    <property type="protein sequence ID" value="RWZ78769.1"/>
    <property type="molecule type" value="Genomic_DNA"/>
</dbReference>
<dbReference type="Proteomes" id="UP000289257">
    <property type="component" value="Unassembled WGS sequence"/>
</dbReference>
<comment type="function">
    <text evidence="5">Responsible for synthesis of pseudouridine from uracil.</text>
</comment>
<accession>A0A4Q0AID5</accession>
<dbReference type="InterPro" id="IPR006224">
    <property type="entry name" value="PsdUridine_synth_RluA-like_CS"/>
</dbReference>
<reference evidence="7" key="1">
    <citation type="submission" date="2019-01" db="EMBL/GenBank/DDBJ databases">
        <title>Genomic signatures and co-occurrence patterns of the ultra-small Saccharimodia (Patescibacteria phylum) suggest a symbiotic lifestyle.</title>
        <authorList>
            <person name="Lemos L."/>
            <person name="Medeiros J."/>
            <person name="Andreote F."/>
            <person name="Fernandes G."/>
            <person name="Varani A."/>
            <person name="Oliveira G."/>
            <person name="Pylro V."/>
        </authorList>
    </citation>
    <scope>NUCLEOTIDE SEQUENCE [LARGE SCALE GENOMIC DNA]</scope>
    <source>
        <strain evidence="7">AMD02</strain>
    </source>
</reference>
<comment type="similarity">
    <text evidence="1 5">Belongs to the pseudouridine synthase RluA family.</text>
</comment>
<feature type="domain" description="RNA-binding S4" evidence="6">
    <location>
        <begin position="113"/>
        <end position="176"/>
    </location>
</feature>
<dbReference type="InterPro" id="IPR036986">
    <property type="entry name" value="S4_RNA-bd_sf"/>
</dbReference>
<dbReference type="GO" id="GO:0120159">
    <property type="term" value="F:rRNA pseudouridine synthase activity"/>
    <property type="evidence" value="ECO:0007669"/>
    <property type="project" value="UniProtKB-ARBA"/>
</dbReference>